<accession>X1KWI9</accession>
<sequence>MAEAVILSHSAFVQFGSYKELLSGKTYEGDFSHIVG</sequence>
<dbReference type="EMBL" id="BARU01037266">
    <property type="protein sequence ID" value="GAH86363.1"/>
    <property type="molecule type" value="Genomic_DNA"/>
</dbReference>
<reference evidence="1" key="1">
    <citation type="journal article" date="2014" name="Front. Microbiol.">
        <title>High frequency of phylogenetically diverse reductive dehalogenase-homologous genes in deep subseafloor sedimentary metagenomes.</title>
        <authorList>
            <person name="Kawai M."/>
            <person name="Futagami T."/>
            <person name="Toyoda A."/>
            <person name="Takaki Y."/>
            <person name="Nishi S."/>
            <person name="Hori S."/>
            <person name="Arai W."/>
            <person name="Tsubouchi T."/>
            <person name="Morono Y."/>
            <person name="Uchiyama I."/>
            <person name="Ito T."/>
            <person name="Fujiyama A."/>
            <person name="Inagaki F."/>
            <person name="Takami H."/>
        </authorList>
    </citation>
    <scope>NUCLEOTIDE SEQUENCE</scope>
    <source>
        <strain evidence="1">Expedition CK06-06</strain>
    </source>
</reference>
<gene>
    <name evidence="1" type="ORF">S03H2_58104</name>
</gene>
<proteinExistence type="predicted"/>
<evidence type="ECO:0000313" key="1">
    <source>
        <dbReference type="EMBL" id="GAH86363.1"/>
    </source>
</evidence>
<organism evidence="1">
    <name type="scientific">marine sediment metagenome</name>
    <dbReference type="NCBI Taxonomy" id="412755"/>
    <lineage>
        <taxon>unclassified sequences</taxon>
        <taxon>metagenomes</taxon>
        <taxon>ecological metagenomes</taxon>
    </lineage>
</organism>
<feature type="non-terminal residue" evidence="1">
    <location>
        <position position="36"/>
    </location>
</feature>
<comment type="caution">
    <text evidence="1">The sequence shown here is derived from an EMBL/GenBank/DDBJ whole genome shotgun (WGS) entry which is preliminary data.</text>
</comment>
<protein>
    <submittedName>
        <fullName evidence="1">Uncharacterized protein</fullName>
    </submittedName>
</protein>
<name>X1KWI9_9ZZZZ</name>
<dbReference type="AlphaFoldDB" id="X1KWI9"/>